<dbReference type="Ensembl" id="ENSAZOT00000031758.1">
    <property type="protein sequence ID" value="ENSAZOP00000029680.1"/>
    <property type="gene ID" value="ENSAZOG00000018563.1"/>
</dbReference>
<evidence type="ECO:0000256" key="4">
    <source>
        <dbReference type="ARBA" id="ARBA00025715"/>
    </source>
</evidence>
<evidence type="ECO:0000256" key="5">
    <source>
        <dbReference type="SAM" id="MobiDB-lite"/>
    </source>
</evidence>
<protein>
    <recommendedName>
        <fullName evidence="6">Complex 1 LYR protein domain-containing protein</fullName>
    </recommendedName>
</protein>
<dbReference type="InterPro" id="IPR045295">
    <property type="entry name" value="Complex1_LYR_SDHAF1_LYRM8"/>
</dbReference>
<keyword evidence="3" id="KW-0143">Chaperone</keyword>
<evidence type="ECO:0000256" key="3">
    <source>
        <dbReference type="ARBA" id="ARBA00023186"/>
    </source>
</evidence>
<evidence type="ECO:0000259" key="6">
    <source>
        <dbReference type="Pfam" id="PF05347"/>
    </source>
</evidence>
<dbReference type="CDD" id="cd20268">
    <property type="entry name" value="Complex1_LYR_SDHAF1_LYRM8"/>
    <property type="match status" value="1"/>
</dbReference>
<feature type="region of interest" description="Disordered" evidence="5">
    <location>
        <begin position="80"/>
        <end position="157"/>
    </location>
</feature>
<dbReference type="PANTHER" id="PTHR47046">
    <property type="entry name" value="SUCCINATE DEHYDROGENASE ASSEMBLY FACTOR 1, MITOCHONDRIAL"/>
    <property type="match status" value="1"/>
</dbReference>
<evidence type="ECO:0000256" key="2">
    <source>
        <dbReference type="ARBA" id="ARBA00023128"/>
    </source>
</evidence>
<dbReference type="GO" id="GO:0034553">
    <property type="term" value="P:mitochondrial respiratory chain complex II assembly"/>
    <property type="evidence" value="ECO:0007669"/>
    <property type="project" value="InterPro"/>
</dbReference>
<feature type="compositionally biased region" description="Gly residues" evidence="5">
    <location>
        <begin position="103"/>
        <end position="115"/>
    </location>
</feature>
<dbReference type="PANTHER" id="PTHR47046:SF1">
    <property type="entry name" value="SUCCINATE DEHYDROGENASE ASSEMBLY FACTOR 1, MITOCHONDRIAL"/>
    <property type="match status" value="1"/>
</dbReference>
<keyword evidence="8" id="KW-1185">Reference proteome</keyword>
<name>A0A8B9VWM8_9AVES</name>
<evidence type="ECO:0000313" key="7">
    <source>
        <dbReference type="Ensembl" id="ENSAZOP00000029680.1"/>
    </source>
</evidence>
<proteinExistence type="inferred from homology"/>
<evidence type="ECO:0000256" key="1">
    <source>
        <dbReference type="ARBA" id="ARBA00004305"/>
    </source>
</evidence>
<comment type="subcellular location">
    <subcellularLocation>
        <location evidence="1">Mitochondrion matrix</location>
    </subcellularLocation>
</comment>
<accession>A0A8B9VWM8</accession>
<reference evidence="7" key="2">
    <citation type="submission" date="2025-09" db="UniProtKB">
        <authorList>
            <consortium name="Ensembl"/>
        </authorList>
    </citation>
    <scope>IDENTIFICATION</scope>
</reference>
<sequence>MAAAAGGGLRREALSLYRQLLRAAAGKPGFAARIRQEFRRGAALPPRDRLRAEFLLRRGRRQLQQLRAPSTARMGVFGAPPGGCAATGPGPGAAPGAAPGARVGTGAGPGSAPGAGPGPGPSPGARVGPGPAPGSAPGARPGAPAAPGPSLGLGFRV</sequence>
<reference evidence="7" key="1">
    <citation type="submission" date="2025-08" db="UniProtKB">
        <authorList>
            <consortium name="Ensembl"/>
        </authorList>
    </citation>
    <scope>IDENTIFICATION</scope>
</reference>
<dbReference type="InterPro" id="IPR052687">
    <property type="entry name" value="SDHAF1"/>
</dbReference>
<evidence type="ECO:0000313" key="8">
    <source>
        <dbReference type="Proteomes" id="UP000694549"/>
    </source>
</evidence>
<keyword evidence="2" id="KW-0496">Mitochondrion</keyword>
<feature type="compositionally biased region" description="Low complexity" evidence="5">
    <location>
        <begin position="123"/>
        <end position="157"/>
    </location>
</feature>
<comment type="similarity">
    <text evidence="4">Belongs to the complex I LYR family. SDHAF1 subfamily.</text>
</comment>
<dbReference type="InterPro" id="IPR008011">
    <property type="entry name" value="Complex1_LYR_dom"/>
</dbReference>
<feature type="domain" description="Complex 1 LYR protein" evidence="6">
    <location>
        <begin position="11"/>
        <end position="65"/>
    </location>
</feature>
<dbReference type="Proteomes" id="UP000694549">
    <property type="component" value="Unplaced"/>
</dbReference>
<organism evidence="7 8">
    <name type="scientific">Anas zonorhyncha</name>
    <name type="common">Eastern spot-billed duck</name>
    <dbReference type="NCBI Taxonomy" id="75864"/>
    <lineage>
        <taxon>Eukaryota</taxon>
        <taxon>Metazoa</taxon>
        <taxon>Chordata</taxon>
        <taxon>Craniata</taxon>
        <taxon>Vertebrata</taxon>
        <taxon>Euteleostomi</taxon>
        <taxon>Archelosauria</taxon>
        <taxon>Archosauria</taxon>
        <taxon>Dinosauria</taxon>
        <taxon>Saurischia</taxon>
        <taxon>Theropoda</taxon>
        <taxon>Coelurosauria</taxon>
        <taxon>Aves</taxon>
        <taxon>Neognathae</taxon>
        <taxon>Galloanserae</taxon>
        <taxon>Anseriformes</taxon>
        <taxon>Anatidae</taxon>
        <taxon>Anatinae</taxon>
        <taxon>Anas</taxon>
    </lineage>
</organism>
<dbReference type="GO" id="GO:0005759">
    <property type="term" value="C:mitochondrial matrix"/>
    <property type="evidence" value="ECO:0007669"/>
    <property type="project" value="UniProtKB-SubCell"/>
</dbReference>
<dbReference type="AlphaFoldDB" id="A0A8B9VWM8"/>
<feature type="compositionally biased region" description="Low complexity" evidence="5">
    <location>
        <begin position="80"/>
        <end position="102"/>
    </location>
</feature>
<dbReference type="Pfam" id="PF05347">
    <property type="entry name" value="Complex1_LYR"/>
    <property type="match status" value="1"/>
</dbReference>